<sequence>MGQKEDIEKVTSKIILIRDTQVIIDRDVAELYGVTTREINQALKNNPRKFPSDFVIELTNSEKQEVIKNFDNLKGLKFSRVAPHAFTEQGLYMLATILKGDLATDTSLAIVRTFTKLRQLSRAMQQVNEEVAKGGEIPDENKQGVFKNLMNEVFADPLPVKVQKMTFGINIGIFKWELETTRERKD</sequence>
<organism evidence="2 3">
    <name type="scientific">Segatella copri</name>
    <dbReference type="NCBI Taxonomy" id="165179"/>
    <lineage>
        <taxon>Bacteria</taxon>
        <taxon>Pseudomonadati</taxon>
        <taxon>Bacteroidota</taxon>
        <taxon>Bacteroidia</taxon>
        <taxon>Bacteroidales</taxon>
        <taxon>Prevotellaceae</taxon>
        <taxon>Segatella</taxon>
    </lineage>
</organism>
<comment type="caution">
    <text evidence="2">The sequence shown here is derived from an EMBL/GenBank/DDBJ whole genome shotgun (WGS) entry which is preliminary data.</text>
</comment>
<evidence type="ECO:0000313" key="3">
    <source>
        <dbReference type="Proteomes" id="UP000285776"/>
    </source>
</evidence>
<gene>
    <name evidence="2" type="ORF">DWV53_14860</name>
</gene>
<dbReference type="AlphaFoldDB" id="A0AA92U6Y6"/>
<evidence type="ECO:0000313" key="2">
    <source>
        <dbReference type="EMBL" id="RGW73620.1"/>
    </source>
</evidence>
<proteinExistence type="predicted"/>
<feature type="domain" description="KilA-N DNA-binding" evidence="1">
    <location>
        <begin position="12"/>
        <end position="97"/>
    </location>
</feature>
<reference evidence="2 3" key="1">
    <citation type="submission" date="2018-08" db="EMBL/GenBank/DDBJ databases">
        <title>A genome reference for cultivated species of the human gut microbiota.</title>
        <authorList>
            <person name="Zou Y."/>
            <person name="Xue W."/>
            <person name="Luo G."/>
        </authorList>
    </citation>
    <scope>NUCLEOTIDE SEQUENCE [LARGE SCALE GENOMIC DNA]</scope>
    <source>
        <strain evidence="2 3">AF10-17</strain>
    </source>
</reference>
<protein>
    <submittedName>
        <fullName evidence="2">ORF6N domain-containing protein</fullName>
    </submittedName>
</protein>
<dbReference type="Proteomes" id="UP000285776">
    <property type="component" value="Unassembled WGS sequence"/>
</dbReference>
<evidence type="ECO:0000259" key="1">
    <source>
        <dbReference type="Pfam" id="PF10543"/>
    </source>
</evidence>
<dbReference type="RefSeq" id="WP_118155392.1">
    <property type="nucleotide sequence ID" value="NZ_QSAV01000084.1"/>
</dbReference>
<accession>A0AA92U6Y6</accession>
<name>A0AA92U6Y6_9BACT</name>
<dbReference type="InterPro" id="IPR018873">
    <property type="entry name" value="KilA-N_DNA-bd_domain"/>
</dbReference>
<dbReference type="EMBL" id="QSAV01000084">
    <property type="protein sequence ID" value="RGW73620.1"/>
    <property type="molecule type" value="Genomic_DNA"/>
</dbReference>
<dbReference type="Pfam" id="PF10543">
    <property type="entry name" value="ORF6N"/>
    <property type="match status" value="1"/>
</dbReference>